<comment type="caution">
    <text evidence="1">The sequence shown here is derived from an EMBL/GenBank/DDBJ whole genome shotgun (WGS) entry which is preliminary data.</text>
</comment>
<organism evidence="1 2">
    <name type="scientific">Vallitalea maricola</name>
    <dbReference type="NCBI Taxonomy" id="3074433"/>
    <lineage>
        <taxon>Bacteria</taxon>
        <taxon>Bacillati</taxon>
        <taxon>Bacillota</taxon>
        <taxon>Clostridia</taxon>
        <taxon>Lachnospirales</taxon>
        <taxon>Vallitaleaceae</taxon>
        <taxon>Vallitalea</taxon>
    </lineage>
</organism>
<protein>
    <submittedName>
        <fullName evidence="1">Uncharacterized protein</fullName>
    </submittedName>
</protein>
<evidence type="ECO:0000313" key="2">
    <source>
        <dbReference type="Proteomes" id="UP001374599"/>
    </source>
</evidence>
<dbReference type="EMBL" id="BTPU01000007">
    <property type="protein sequence ID" value="GMQ61291.1"/>
    <property type="molecule type" value="Genomic_DNA"/>
</dbReference>
<reference evidence="1" key="1">
    <citation type="submission" date="2023-09" db="EMBL/GenBank/DDBJ databases">
        <title>Vallitalea sediminicola and Vallitalea maricola sp. nov., anaerobic bacteria isolated from marine sediment.</title>
        <authorList>
            <person name="Hirano S."/>
            <person name="Maeda A."/>
            <person name="Terahara T."/>
            <person name="Mori K."/>
            <person name="Hamada M."/>
            <person name="Matsumoto R."/>
            <person name="Kobayashi T."/>
        </authorList>
    </citation>
    <scope>NUCLEOTIDE SEQUENCE</scope>
    <source>
        <strain evidence="1">AN17-2</strain>
    </source>
</reference>
<dbReference type="Proteomes" id="UP001374599">
    <property type="component" value="Unassembled WGS sequence"/>
</dbReference>
<keyword evidence="2" id="KW-1185">Reference proteome</keyword>
<name>A0ACB5UEW6_9FIRM</name>
<accession>A0ACB5UEW6</accession>
<gene>
    <name evidence="1" type="ORF">AN2V17_05190</name>
</gene>
<proteinExistence type="predicted"/>
<sequence length="185" mass="21615">MNKNVILRRIIKGLLIAVLIIIASISVYSMHRNKCMQKNDLLVSFESLTPIDEENYTLGDIDYKDCVYSEKIGRIIFSFHKDGSKRMTLMDSKNGYIREYIGNVLLNEFDYRKEDLLAEIKSYLNPRVWFGGCRNIVKEFNQKRVRSEQECISINELLDKGEIDVIKQNKKNKIVISKSGKYYVN</sequence>
<evidence type="ECO:0000313" key="1">
    <source>
        <dbReference type="EMBL" id="GMQ61291.1"/>
    </source>
</evidence>